<dbReference type="FunFam" id="2.20.100.10:FF:000003">
    <property type="entry name" value="Adhesion G protein-coupled receptor B2"/>
    <property type="match status" value="2"/>
</dbReference>
<keyword evidence="2" id="KW-0677">Repeat</keyword>
<reference evidence="6" key="1">
    <citation type="submission" date="2025-08" db="UniProtKB">
        <authorList>
            <consortium name="Ensembl"/>
        </authorList>
    </citation>
    <scope>IDENTIFICATION</scope>
</reference>
<organism evidence="6 7">
    <name type="scientific">Oryzias melastigma</name>
    <name type="common">Marine medaka</name>
    <dbReference type="NCBI Taxonomy" id="30732"/>
    <lineage>
        <taxon>Eukaryota</taxon>
        <taxon>Metazoa</taxon>
        <taxon>Chordata</taxon>
        <taxon>Craniata</taxon>
        <taxon>Vertebrata</taxon>
        <taxon>Euteleostomi</taxon>
        <taxon>Actinopterygii</taxon>
        <taxon>Neopterygii</taxon>
        <taxon>Teleostei</taxon>
        <taxon>Neoteleostei</taxon>
        <taxon>Acanthomorphata</taxon>
        <taxon>Ovalentaria</taxon>
        <taxon>Atherinomorphae</taxon>
        <taxon>Beloniformes</taxon>
        <taxon>Adrianichthyidae</taxon>
        <taxon>Oryziinae</taxon>
        <taxon>Oryzias</taxon>
    </lineage>
</organism>
<feature type="region of interest" description="Disordered" evidence="5">
    <location>
        <begin position="96"/>
        <end position="121"/>
    </location>
</feature>
<keyword evidence="1" id="KW-0732">Signal</keyword>
<accession>A0A3B3DCM9</accession>
<evidence type="ECO:0000256" key="5">
    <source>
        <dbReference type="SAM" id="MobiDB-lite"/>
    </source>
</evidence>
<dbReference type="PROSITE" id="PS50092">
    <property type="entry name" value="TSP1"/>
    <property type="match status" value="4"/>
</dbReference>
<keyword evidence="7" id="KW-1185">Reference proteome</keyword>
<reference evidence="6" key="2">
    <citation type="submission" date="2025-09" db="UniProtKB">
        <authorList>
            <consortium name="Ensembl"/>
        </authorList>
    </citation>
    <scope>IDENTIFICATION</scope>
</reference>
<protein>
    <submittedName>
        <fullName evidence="6">Uncharacterized protein</fullName>
    </submittedName>
</protein>
<dbReference type="STRING" id="30732.ENSOMEP00000027636"/>
<dbReference type="SUPFAM" id="SSF82895">
    <property type="entry name" value="TSP-1 type 1 repeat"/>
    <property type="match status" value="4"/>
</dbReference>
<dbReference type="InterPro" id="IPR052065">
    <property type="entry name" value="Compl_asym_regulator"/>
</dbReference>
<dbReference type="Gene3D" id="2.20.100.10">
    <property type="entry name" value="Thrombospondin type-1 (TSP1) repeat"/>
    <property type="match status" value="4"/>
</dbReference>
<evidence type="ECO:0000256" key="4">
    <source>
        <dbReference type="ARBA" id="ARBA00023180"/>
    </source>
</evidence>
<dbReference type="AlphaFoldDB" id="A0A3B3DCM9"/>
<name>A0A3B3DCM9_ORYME</name>
<evidence type="ECO:0000256" key="3">
    <source>
        <dbReference type="ARBA" id="ARBA00023157"/>
    </source>
</evidence>
<dbReference type="Proteomes" id="UP000261560">
    <property type="component" value="Unplaced"/>
</dbReference>
<evidence type="ECO:0000313" key="7">
    <source>
        <dbReference type="Proteomes" id="UP000261560"/>
    </source>
</evidence>
<dbReference type="SMART" id="SM00209">
    <property type="entry name" value="TSP1"/>
    <property type="match status" value="4"/>
</dbReference>
<dbReference type="InterPro" id="IPR036383">
    <property type="entry name" value="TSP1_rpt_sf"/>
</dbReference>
<dbReference type="PaxDb" id="30732-ENSOMEP00000027636"/>
<dbReference type="Ensembl" id="ENSOMET00000001455.1">
    <property type="protein sequence ID" value="ENSOMEP00000027636.1"/>
    <property type="gene ID" value="ENSOMEG00000010227.1"/>
</dbReference>
<proteinExistence type="predicted"/>
<keyword evidence="4" id="KW-0325">Glycoprotein</keyword>
<dbReference type="PRINTS" id="PR01705">
    <property type="entry name" value="TSP1REPEAT"/>
</dbReference>
<dbReference type="PANTHER" id="PTHR22906">
    <property type="entry name" value="PROPERDIN"/>
    <property type="match status" value="1"/>
</dbReference>
<dbReference type="GeneTree" id="ENSGT00940000157432"/>
<keyword evidence="3" id="KW-1015">Disulfide bond</keyword>
<evidence type="ECO:0000256" key="2">
    <source>
        <dbReference type="ARBA" id="ARBA00022737"/>
    </source>
</evidence>
<sequence length="370" mass="40605">EMNAWSSWAQCSSECGGGIQTRTRTCQSPPDEWFLCEGVVEEGRPCNSHSCTGELLASEEWTAWSVCSATCGEGWQSRTRFCVSSSYSTQCSGPLREQRPCNNSSVCPGKPPPSPRPSSSGALLTLPWMQPHPHQLSSPHCRQKANIVTPLGDFLPHLTAGDSRMFAWHQSVAAEKNAPPCSVSIDTMERLGDLVCKSPVLVTVHGAWDDWTPWSLCSSTCGRGYRYRTRTCTPPQFGGDPCEGPEKQTKFCNIAVCPVDGSWNEWSSWSFCSATCSNGTMKRTRQCNAPSYGGSECRGEWLETIDCYLGECPGMRTVASSSHSSAARQTSREAKFIHSRFYLGLTVSSDAVVHWKLHKALFLGGQQLHP</sequence>
<dbReference type="InterPro" id="IPR000884">
    <property type="entry name" value="TSP1_rpt"/>
</dbReference>
<evidence type="ECO:0000313" key="6">
    <source>
        <dbReference type="Ensembl" id="ENSOMEP00000027636.1"/>
    </source>
</evidence>
<dbReference type="FunFam" id="2.20.100.10:FF:000004">
    <property type="entry name" value="Adhesion G protein-coupled receptor B2"/>
    <property type="match status" value="1"/>
</dbReference>
<dbReference type="Pfam" id="PF00090">
    <property type="entry name" value="TSP_1"/>
    <property type="match status" value="4"/>
</dbReference>
<evidence type="ECO:0000256" key="1">
    <source>
        <dbReference type="ARBA" id="ARBA00022729"/>
    </source>
</evidence>
<dbReference type="OMA" id="MVIMERI"/>
<dbReference type="PANTHER" id="PTHR22906:SF52">
    <property type="entry name" value="ADHESION G PROTEIN-COUPLED RECEPTOR B1"/>
    <property type="match status" value="1"/>
</dbReference>